<dbReference type="NCBIfam" id="TIGR00756">
    <property type="entry name" value="PPR"/>
    <property type="match status" value="8"/>
</dbReference>
<dbReference type="Pfam" id="PF13041">
    <property type="entry name" value="PPR_2"/>
    <property type="match status" value="2"/>
</dbReference>
<gene>
    <name evidence="3" type="ORF">H6P81_005091</name>
</gene>
<evidence type="ECO:0000256" key="1">
    <source>
        <dbReference type="ARBA" id="ARBA00022737"/>
    </source>
</evidence>
<protein>
    <recommendedName>
        <fullName evidence="5">Chlororespiratory reduction 4</fullName>
    </recommendedName>
</protein>
<feature type="repeat" description="PPR" evidence="2">
    <location>
        <begin position="416"/>
        <end position="450"/>
    </location>
</feature>
<dbReference type="PANTHER" id="PTHR47926:SF437">
    <property type="entry name" value="PENTACOTRIPEPTIDE-REPEAT REGION OF PRORP DOMAIN-CONTAINING PROTEIN"/>
    <property type="match status" value="1"/>
</dbReference>
<evidence type="ECO:0008006" key="5">
    <source>
        <dbReference type="Google" id="ProtNLM"/>
    </source>
</evidence>
<dbReference type="Pfam" id="PF12854">
    <property type="entry name" value="PPR_1"/>
    <property type="match status" value="1"/>
</dbReference>
<proteinExistence type="predicted"/>
<dbReference type="FunFam" id="1.25.40.10:FF:000348">
    <property type="entry name" value="Pentatricopeptide repeat-containing protein chloroplastic"/>
    <property type="match status" value="1"/>
</dbReference>
<organism evidence="3 4">
    <name type="scientific">Aristolochia fimbriata</name>
    <name type="common">White veined hardy Dutchman's pipe vine</name>
    <dbReference type="NCBI Taxonomy" id="158543"/>
    <lineage>
        <taxon>Eukaryota</taxon>
        <taxon>Viridiplantae</taxon>
        <taxon>Streptophyta</taxon>
        <taxon>Embryophyta</taxon>
        <taxon>Tracheophyta</taxon>
        <taxon>Spermatophyta</taxon>
        <taxon>Magnoliopsida</taxon>
        <taxon>Magnoliidae</taxon>
        <taxon>Piperales</taxon>
        <taxon>Aristolochiaceae</taxon>
        <taxon>Aristolochia</taxon>
    </lineage>
</organism>
<dbReference type="PROSITE" id="PS51375">
    <property type="entry name" value="PPR"/>
    <property type="match status" value="6"/>
</dbReference>
<reference evidence="3 4" key="1">
    <citation type="submission" date="2021-07" db="EMBL/GenBank/DDBJ databases">
        <title>The Aristolochia fimbriata genome: insights into angiosperm evolution, floral development and chemical biosynthesis.</title>
        <authorList>
            <person name="Jiao Y."/>
        </authorList>
    </citation>
    <scope>NUCLEOTIDE SEQUENCE [LARGE SCALE GENOMIC DNA]</scope>
    <source>
        <strain evidence="3">IBCAS-2021</strain>
        <tissue evidence="3">Leaf</tissue>
    </source>
</reference>
<dbReference type="GO" id="GO:0003723">
    <property type="term" value="F:RNA binding"/>
    <property type="evidence" value="ECO:0007669"/>
    <property type="project" value="InterPro"/>
</dbReference>
<feature type="repeat" description="PPR" evidence="2">
    <location>
        <begin position="381"/>
        <end position="415"/>
    </location>
</feature>
<dbReference type="EMBL" id="JAINDJ010000003">
    <property type="protein sequence ID" value="KAG9452187.1"/>
    <property type="molecule type" value="Genomic_DNA"/>
</dbReference>
<dbReference type="Gene3D" id="1.25.40.10">
    <property type="entry name" value="Tetratricopeptide repeat domain"/>
    <property type="match status" value="4"/>
</dbReference>
<dbReference type="InterPro" id="IPR046848">
    <property type="entry name" value="E_motif"/>
</dbReference>
<sequence length="661" mass="73997">MNQLPWTAQEKLCIRLLLKPAKSLTYYLQIYAFILRYSLQSNLSLVSKLIAGLSDVPTTGISDHLAGIRHARRIFDHHRQNGYDAFVCNSMIRAHVQNRQFDEALLLYRTLREENHSPPDNYTFPFLLKACAPVSSGPAARQLHGHVVKLGFCSDLFVATALVDTYGKLGDAKSSRKVFDEMSARTPASWTAVIVSHAKVGEVDSAVELFEQMPSKDTASFNAMIDIFTKLGKMDIAHKIFDGMPSRNVVSWTTMISGYCKNGDLDEASALFDEMPEKNLFSWNSMIGGYCQNKQPRRALELFREMQFTSSLVPDRVTILSVIPAIADLGALDLGCWIHNYVRRNGLDRESSICTALIDMYAKCGEVKKARQVFSKMPEKELASWNAMINGLAINGCAKEAMEVFMDMRRRGIKPNDITFIGVLSACSHGGLVEEGKKWFNQMVGYGIKPRVEHYGCMVDLLGRAGLLEEAEEVINNMSCAVNGVVLSSLLFACGTHRDTQRGQRTLKKAVELEPWNVGNYVMARNMYAAQRRWGDVEELKGAMRKKGAKKEAGCSVIEVNSRVWEFLAGGKIHPAWELIYRLLEQLQTLKEDYDGSILLSGVILFDRWKVLFLFRILDYQVLMLDLLGTPRYLDRLLGVSESQESGLGQSRGVSSVAFGG</sequence>
<dbReference type="FunFam" id="1.25.40.10:FF:000344">
    <property type="entry name" value="Pentatricopeptide repeat-containing protein"/>
    <property type="match status" value="1"/>
</dbReference>
<keyword evidence="1" id="KW-0677">Repeat</keyword>
<dbReference type="Pfam" id="PF20431">
    <property type="entry name" value="E_motif"/>
    <property type="match status" value="1"/>
</dbReference>
<dbReference type="PANTHER" id="PTHR47926">
    <property type="entry name" value="PENTATRICOPEPTIDE REPEAT-CONTAINING PROTEIN"/>
    <property type="match status" value="1"/>
</dbReference>
<dbReference type="FunFam" id="1.25.40.10:FF:000184">
    <property type="entry name" value="Pentatricopeptide repeat-containing protein, chloroplastic"/>
    <property type="match status" value="1"/>
</dbReference>
<evidence type="ECO:0000313" key="4">
    <source>
        <dbReference type="Proteomes" id="UP000825729"/>
    </source>
</evidence>
<accession>A0AAV7EX07</accession>
<evidence type="ECO:0000313" key="3">
    <source>
        <dbReference type="EMBL" id="KAG9452187.1"/>
    </source>
</evidence>
<dbReference type="InterPro" id="IPR002885">
    <property type="entry name" value="PPR_rpt"/>
</dbReference>
<dbReference type="GO" id="GO:0009451">
    <property type="term" value="P:RNA modification"/>
    <property type="evidence" value="ECO:0007669"/>
    <property type="project" value="InterPro"/>
</dbReference>
<dbReference type="AlphaFoldDB" id="A0AAV7EX07"/>
<feature type="repeat" description="PPR" evidence="2">
    <location>
        <begin position="248"/>
        <end position="282"/>
    </location>
</feature>
<name>A0AAV7EX07_ARIFI</name>
<feature type="repeat" description="PPR" evidence="2">
    <location>
        <begin position="350"/>
        <end position="380"/>
    </location>
</feature>
<dbReference type="Pfam" id="PF01535">
    <property type="entry name" value="PPR"/>
    <property type="match status" value="5"/>
</dbReference>
<dbReference type="InterPro" id="IPR011990">
    <property type="entry name" value="TPR-like_helical_dom_sf"/>
</dbReference>
<comment type="caution">
    <text evidence="3">The sequence shown here is derived from an EMBL/GenBank/DDBJ whole genome shotgun (WGS) entry which is preliminary data.</text>
</comment>
<dbReference type="Proteomes" id="UP000825729">
    <property type="component" value="Unassembled WGS sequence"/>
</dbReference>
<feature type="repeat" description="PPR" evidence="2">
    <location>
        <begin position="84"/>
        <end position="118"/>
    </location>
</feature>
<dbReference type="InterPro" id="IPR046960">
    <property type="entry name" value="PPR_At4g14850-like_plant"/>
</dbReference>
<evidence type="ECO:0000256" key="2">
    <source>
        <dbReference type="PROSITE-ProRule" id="PRU00708"/>
    </source>
</evidence>
<feature type="repeat" description="PPR" evidence="2">
    <location>
        <begin position="186"/>
        <end position="220"/>
    </location>
</feature>
<keyword evidence="4" id="KW-1185">Reference proteome</keyword>